<keyword evidence="1" id="KW-0805">Transcription regulation</keyword>
<reference evidence="5 6" key="1">
    <citation type="submission" date="2020-02" db="EMBL/GenBank/DDBJ databases">
        <title>Acidophilic actinobacteria isolated from forest soil.</title>
        <authorList>
            <person name="Golinska P."/>
        </authorList>
    </citation>
    <scope>NUCLEOTIDE SEQUENCE [LARGE SCALE GENOMIC DNA]</scope>
    <source>
        <strain evidence="5 6">NL8</strain>
    </source>
</reference>
<evidence type="ECO:0000256" key="2">
    <source>
        <dbReference type="ARBA" id="ARBA00023125"/>
    </source>
</evidence>
<dbReference type="GO" id="GO:0003677">
    <property type="term" value="F:DNA binding"/>
    <property type="evidence" value="ECO:0007669"/>
    <property type="project" value="UniProtKB-KW"/>
</dbReference>
<dbReference type="PRINTS" id="PR00036">
    <property type="entry name" value="HTHLACI"/>
</dbReference>
<proteinExistence type="predicted"/>
<dbReference type="Pfam" id="PF00356">
    <property type="entry name" value="LacI"/>
    <property type="match status" value="1"/>
</dbReference>
<keyword evidence="6" id="KW-1185">Reference proteome</keyword>
<dbReference type="SUPFAM" id="SSF47413">
    <property type="entry name" value="lambda repressor-like DNA-binding domains"/>
    <property type="match status" value="1"/>
</dbReference>
<name>A0ABS5L3H9_9ACTN</name>
<dbReference type="PANTHER" id="PTHR30146">
    <property type="entry name" value="LACI-RELATED TRANSCRIPTIONAL REPRESSOR"/>
    <property type="match status" value="1"/>
</dbReference>
<protein>
    <submittedName>
        <fullName evidence="5">LacI family DNA-binding transcriptional regulator</fullName>
    </submittedName>
</protein>
<dbReference type="CDD" id="cd01392">
    <property type="entry name" value="HTH_LacI"/>
    <property type="match status" value="1"/>
</dbReference>
<evidence type="ECO:0000259" key="4">
    <source>
        <dbReference type="PROSITE" id="PS50932"/>
    </source>
</evidence>
<dbReference type="InterPro" id="IPR028082">
    <property type="entry name" value="Peripla_BP_I"/>
</dbReference>
<dbReference type="CDD" id="cd06267">
    <property type="entry name" value="PBP1_LacI_sugar_binding-like"/>
    <property type="match status" value="1"/>
</dbReference>
<keyword evidence="3" id="KW-0804">Transcription</keyword>
<dbReference type="SMART" id="SM00354">
    <property type="entry name" value="HTH_LACI"/>
    <property type="match status" value="1"/>
</dbReference>
<evidence type="ECO:0000256" key="1">
    <source>
        <dbReference type="ARBA" id="ARBA00023015"/>
    </source>
</evidence>
<dbReference type="EMBL" id="JAAFYZ010000216">
    <property type="protein sequence ID" value="MBS2552879.1"/>
    <property type="molecule type" value="Genomic_DNA"/>
</dbReference>
<dbReference type="SUPFAM" id="SSF53822">
    <property type="entry name" value="Periplasmic binding protein-like I"/>
    <property type="match status" value="1"/>
</dbReference>
<keyword evidence="2 5" id="KW-0238">DNA-binding</keyword>
<organism evidence="5 6">
    <name type="scientific">Catenulispora pinistramenti</name>
    <dbReference type="NCBI Taxonomy" id="2705254"/>
    <lineage>
        <taxon>Bacteria</taxon>
        <taxon>Bacillati</taxon>
        <taxon>Actinomycetota</taxon>
        <taxon>Actinomycetes</taxon>
        <taxon>Catenulisporales</taxon>
        <taxon>Catenulisporaceae</taxon>
        <taxon>Catenulispora</taxon>
    </lineage>
</organism>
<dbReference type="PANTHER" id="PTHR30146:SF109">
    <property type="entry name" value="HTH-TYPE TRANSCRIPTIONAL REGULATOR GALS"/>
    <property type="match status" value="1"/>
</dbReference>
<gene>
    <name evidence="5" type="ORF">KGQ19_39105</name>
</gene>
<dbReference type="PROSITE" id="PS50932">
    <property type="entry name" value="HTH_LACI_2"/>
    <property type="match status" value="1"/>
</dbReference>
<evidence type="ECO:0000313" key="5">
    <source>
        <dbReference type="EMBL" id="MBS2552879.1"/>
    </source>
</evidence>
<dbReference type="InterPro" id="IPR046335">
    <property type="entry name" value="LacI/GalR-like_sensor"/>
</dbReference>
<comment type="caution">
    <text evidence="5">The sequence shown here is derived from an EMBL/GenBank/DDBJ whole genome shotgun (WGS) entry which is preliminary data.</text>
</comment>
<evidence type="ECO:0000256" key="3">
    <source>
        <dbReference type="ARBA" id="ARBA00023163"/>
    </source>
</evidence>
<dbReference type="Proteomes" id="UP000730482">
    <property type="component" value="Unassembled WGS sequence"/>
</dbReference>
<dbReference type="Pfam" id="PF13377">
    <property type="entry name" value="Peripla_BP_3"/>
    <property type="match status" value="1"/>
</dbReference>
<evidence type="ECO:0000313" key="6">
    <source>
        <dbReference type="Proteomes" id="UP000730482"/>
    </source>
</evidence>
<accession>A0ABS5L3H9</accession>
<sequence>MTKASGRRSRRPTMVDVAREAGVALSTVSRVVNADPTVGAEFARRVQTAIDTLGYRPDEQAQQLRRGTSRTIGVAVREMSARNPLMAEFERGAYASGLTVFAASTADNEERERAVVLSMARRGFDGVLVEPIGPDHSYLAPEMAAGLAVVAIDRPITGPATDAVLADNAAGIRMAYRQLADHGHTRIAYIGDHERIFTARERADAFRACLRADGRPVTDMVHPGETEQARISEALRAVLSTESPATALVCGNVTTTFGVLTHLAAEVPRDQRPAIVGFDDFPLAGLLDPPMTVIAQDSPAMAHAALELMTARLAEPERGPEWVTVPVRLIARGSGERGPVVA</sequence>
<dbReference type="Gene3D" id="3.40.50.2300">
    <property type="match status" value="2"/>
</dbReference>
<dbReference type="InterPro" id="IPR010982">
    <property type="entry name" value="Lambda_DNA-bd_dom_sf"/>
</dbReference>
<feature type="domain" description="HTH lacI-type" evidence="4">
    <location>
        <begin position="12"/>
        <end position="66"/>
    </location>
</feature>
<dbReference type="RefSeq" id="WP_212018889.1">
    <property type="nucleotide sequence ID" value="NZ_JAAFYZ010000216.1"/>
</dbReference>
<dbReference type="Gene3D" id="1.10.260.40">
    <property type="entry name" value="lambda repressor-like DNA-binding domains"/>
    <property type="match status" value="1"/>
</dbReference>
<dbReference type="InterPro" id="IPR000843">
    <property type="entry name" value="HTH_LacI"/>
</dbReference>